<name>A0AAD6DCN8_9EURO</name>
<dbReference type="GO" id="GO:0017000">
    <property type="term" value="P:antibiotic biosynthetic process"/>
    <property type="evidence" value="ECO:0007669"/>
    <property type="project" value="UniProtKB-ARBA"/>
</dbReference>
<dbReference type="GO" id="GO:0072330">
    <property type="term" value="P:monocarboxylic acid biosynthetic process"/>
    <property type="evidence" value="ECO:0007669"/>
    <property type="project" value="UniProtKB-ARBA"/>
</dbReference>
<dbReference type="Gene3D" id="3.40.50.1820">
    <property type="entry name" value="alpha/beta hydrolase"/>
    <property type="match status" value="2"/>
</dbReference>
<dbReference type="AlphaFoldDB" id="A0AAD6DCN8"/>
<accession>A0AAD6DCN8</accession>
<comment type="caution">
    <text evidence="1">The sequence shown here is derived from an EMBL/GenBank/DDBJ whole genome shotgun (WGS) entry which is preliminary data.</text>
</comment>
<keyword evidence="2" id="KW-1185">Reference proteome</keyword>
<reference evidence="1 2" key="1">
    <citation type="journal article" date="2023" name="IMA Fungus">
        <title>Comparative genomic study of the Penicillium genus elucidates a diverse pangenome and 15 lateral gene transfer events.</title>
        <authorList>
            <person name="Petersen C."/>
            <person name="Sorensen T."/>
            <person name="Nielsen M.R."/>
            <person name="Sondergaard T.E."/>
            <person name="Sorensen J.L."/>
            <person name="Fitzpatrick D.A."/>
            <person name="Frisvad J.C."/>
            <person name="Nielsen K.L."/>
        </authorList>
    </citation>
    <scope>NUCLEOTIDE SEQUENCE [LARGE SCALE GENOMIC DNA]</scope>
    <source>
        <strain evidence="1 2">IBT 29057</strain>
    </source>
</reference>
<dbReference type="SUPFAM" id="SSF53474">
    <property type="entry name" value="alpha/beta-Hydrolases"/>
    <property type="match status" value="1"/>
</dbReference>
<dbReference type="EMBL" id="JAQJAC010000009">
    <property type="protein sequence ID" value="KAJ5573144.1"/>
    <property type="molecule type" value="Genomic_DNA"/>
</dbReference>
<dbReference type="Proteomes" id="UP001216150">
    <property type="component" value="Unassembled WGS sequence"/>
</dbReference>
<sequence length="272" mass="30497">MDTVSHPPVRLRCFLLRHPIAWNLQRATIGDDESATPTDIQTNSKLKPILEPRLEDHGQLIHDKYSVIRDDYAVPKHPIVLAHGLLGFDELRLAGPYLPGVQYWRGIREALTARGVDVITATVPPSASIEQRAEELARDIEAGAKGKDVNIIAADRLPQVYYTLNKLKVETGAFEQLTTRYMSDTFNPNTPDIPDVRYFSYGAAVEPSIWSVFRLSHMILAEAEGPNDGHLDLINWTNRVKWLAGEVMGNPRKFNAIAFYLDIADMLAKEGL</sequence>
<protein>
    <recommendedName>
        <fullName evidence="3">Triacylglycerol lipase</fullName>
    </recommendedName>
</protein>
<gene>
    <name evidence="1" type="ORF">N7450_010128</name>
</gene>
<proteinExistence type="predicted"/>
<evidence type="ECO:0000313" key="1">
    <source>
        <dbReference type="EMBL" id="KAJ5573144.1"/>
    </source>
</evidence>
<evidence type="ECO:0008006" key="3">
    <source>
        <dbReference type="Google" id="ProtNLM"/>
    </source>
</evidence>
<dbReference type="InterPro" id="IPR029058">
    <property type="entry name" value="AB_hydrolase_fold"/>
</dbReference>
<organism evidence="1 2">
    <name type="scientific">Penicillium hetheringtonii</name>
    <dbReference type="NCBI Taxonomy" id="911720"/>
    <lineage>
        <taxon>Eukaryota</taxon>
        <taxon>Fungi</taxon>
        <taxon>Dikarya</taxon>
        <taxon>Ascomycota</taxon>
        <taxon>Pezizomycotina</taxon>
        <taxon>Eurotiomycetes</taxon>
        <taxon>Eurotiomycetidae</taxon>
        <taxon>Eurotiales</taxon>
        <taxon>Aspergillaceae</taxon>
        <taxon>Penicillium</taxon>
    </lineage>
</organism>
<evidence type="ECO:0000313" key="2">
    <source>
        <dbReference type="Proteomes" id="UP001216150"/>
    </source>
</evidence>